<dbReference type="Pfam" id="PF00551">
    <property type="entry name" value="Formyl_trans_N"/>
    <property type="match status" value="1"/>
</dbReference>
<dbReference type="UniPathway" id="UPA00074">
    <property type="reaction ID" value="UER00126"/>
</dbReference>
<dbReference type="SUPFAM" id="SSF53328">
    <property type="entry name" value="Formyltransferase"/>
    <property type="match status" value="1"/>
</dbReference>
<sequence length="188" mass="20860">MRLAIFASGNGSNFEVLAKEVATGCLNSHRIACLICDNPKAYVIERAKQYKIPTYVIQPKDYPSKAAYERAILEKLAQEKVEFIVLAGYMRIIGTTLLTPYSQKIINIHPALLPQFPGRQGIQDAFDSQVAETGVTIHFVDQGIDTGPIIAQKKVKIAPNDTLETLETKIHQVEHDLYPKVLAQVLAD</sequence>
<dbReference type="CDD" id="cd08645">
    <property type="entry name" value="FMT_core_GART"/>
    <property type="match status" value="1"/>
</dbReference>
<evidence type="ECO:0000256" key="2">
    <source>
        <dbReference type="ARBA" id="ARBA00022679"/>
    </source>
</evidence>
<dbReference type="InterPro" id="IPR002376">
    <property type="entry name" value="Formyl_transf_N"/>
</dbReference>
<dbReference type="OrthoDB" id="9806170at2"/>
<accession>A0A429Z7G2</accession>
<feature type="binding site" evidence="4">
    <location>
        <begin position="11"/>
        <end position="13"/>
    </location>
    <ligand>
        <name>N(1)-(5-phospho-beta-D-ribosyl)glycinamide</name>
        <dbReference type="ChEBI" id="CHEBI:143788"/>
    </ligand>
</feature>
<evidence type="ECO:0000256" key="3">
    <source>
        <dbReference type="ARBA" id="ARBA00022755"/>
    </source>
</evidence>
<evidence type="ECO:0000256" key="4">
    <source>
        <dbReference type="HAMAP-Rule" id="MF_01930"/>
    </source>
</evidence>
<feature type="site" description="Raises pKa of active site His" evidence="4">
    <location>
        <position position="145"/>
    </location>
</feature>
<name>A0A429Z7G2_9ENTE</name>
<reference evidence="6 7" key="1">
    <citation type="submission" date="2018-03" db="EMBL/GenBank/DDBJ databases">
        <authorList>
            <person name="Gulvik C.A."/>
        </authorList>
    </citation>
    <scope>NUCLEOTIDE SEQUENCE [LARGE SCALE GENOMIC DNA]</scope>
    <source>
        <strain evidence="6 7">JCM 31581</strain>
    </source>
</reference>
<evidence type="ECO:0000259" key="5">
    <source>
        <dbReference type="Pfam" id="PF00551"/>
    </source>
</evidence>
<gene>
    <name evidence="4" type="primary">purN</name>
    <name evidence="6" type="ORF">C7P63_00620</name>
</gene>
<comment type="similarity">
    <text evidence="4">Belongs to the GART family.</text>
</comment>
<comment type="pathway">
    <text evidence="1 4">Purine metabolism; IMP biosynthesis via de novo pathway; N(2)-formyl-N(1)-(5-phospho-D-ribosyl)glycinamide from N(1)-(5-phospho-D-ribosyl)glycinamide (10-formyl THF route): step 1/1.</text>
</comment>
<keyword evidence="2 4" id="KW-0808">Transferase</keyword>
<protein>
    <recommendedName>
        <fullName evidence="4">Phosphoribosylglycinamide formyltransferase</fullName>
        <ecNumber evidence="4">2.1.2.2</ecNumber>
    </recommendedName>
    <alternativeName>
        <fullName evidence="4">5'-phosphoribosylglycinamide transformylase</fullName>
    </alternativeName>
    <alternativeName>
        <fullName evidence="4">GAR transformylase</fullName>
        <shortName evidence="4">GART</shortName>
    </alternativeName>
</protein>
<dbReference type="NCBIfam" id="TIGR00639">
    <property type="entry name" value="PurN"/>
    <property type="match status" value="1"/>
</dbReference>
<keyword evidence="7" id="KW-1185">Reference proteome</keyword>
<evidence type="ECO:0000313" key="6">
    <source>
        <dbReference type="EMBL" id="RST89614.1"/>
    </source>
</evidence>
<feature type="binding site" evidence="4">
    <location>
        <position position="107"/>
    </location>
    <ligand>
        <name>(6R)-10-formyltetrahydrofolate</name>
        <dbReference type="ChEBI" id="CHEBI:195366"/>
    </ligand>
</feature>
<proteinExistence type="inferred from homology"/>
<dbReference type="RefSeq" id="WP_125942224.1">
    <property type="nucleotide sequence ID" value="NZ_PXZH01000001.1"/>
</dbReference>
<organism evidence="6 7">
    <name type="scientific">Vagococcus humatus</name>
    <dbReference type="NCBI Taxonomy" id="1889241"/>
    <lineage>
        <taxon>Bacteria</taxon>
        <taxon>Bacillati</taxon>
        <taxon>Bacillota</taxon>
        <taxon>Bacilli</taxon>
        <taxon>Lactobacillales</taxon>
        <taxon>Enterococcaceae</taxon>
        <taxon>Vagococcus</taxon>
    </lineage>
</organism>
<dbReference type="InterPro" id="IPR036477">
    <property type="entry name" value="Formyl_transf_N_sf"/>
</dbReference>
<dbReference type="HAMAP" id="MF_01930">
    <property type="entry name" value="PurN"/>
    <property type="match status" value="1"/>
</dbReference>
<evidence type="ECO:0000313" key="7">
    <source>
        <dbReference type="Proteomes" id="UP000277864"/>
    </source>
</evidence>
<dbReference type="Gene3D" id="3.40.50.170">
    <property type="entry name" value="Formyl transferase, N-terminal domain"/>
    <property type="match status" value="1"/>
</dbReference>
<dbReference type="InterPro" id="IPR004607">
    <property type="entry name" value="GART"/>
</dbReference>
<dbReference type="PANTHER" id="PTHR43369:SF2">
    <property type="entry name" value="PHOSPHORIBOSYLGLYCINAMIDE FORMYLTRANSFERASE"/>
    <property type="match status" value="1"/>
</dbReference>
<comment type="caution">
    <text evidence="6">The sequence shown here is derived from an EMBL/GenBank/DDBJ whole genome shotgun (WGS) entry which is preliminary data.</text>
</comment>
<evidence type="ECO:0000256" key="1">
    <source>
        <dbReference type="ARBA" id="ARBA00005054"/>
    </source>
</evidence>
<comment type="function">
    <text evidence="4">Catalyzes the transfer of a formyl group from 10-formyltetrahydrofolate to 5-phospho-ribosyl-glycinamide (GAR), producing 5-phospho-ribosyl-N-formylglycinamide (FGAR) and tetrahydrofolate.</text>
</comment>
<dbReference type="GO" id="GO:0006189">
    <property type="term" value="P:'de novo' IMP biosynthetic process"/>
    <property type="evidence" value="ECO:0007669"/>
    <property type="project" value="UniProtKB-UniRule"/>
</dbReference>
<dbReference type="GO" id="GO:0004644">
    <property type="term" value="F:phosphoribosylglycinamide formyltransferase activity"/>
    <property type="evidence" value="ECO:0007669"/>
    <property type="project" value="UniProtKB-UniRule"/>
</dbReference>
<comment type="catalytic activity">
    <reaction evidence="4">
        <text>N(1)-(5-phospho-beta-D-ribosyl)glycinamide + (6R)-10-formyltetrahydrofolate = N(2)-formyl-N(1)-(5-phospho-beta-D-ribosyl)glycinamide + (6S)-5,6,7,8-tetrahydrofolate + H(+)</text>
        <dbReference type="Rhea" id="RHEA:15053"/>
        <dbReference type="ChEBI" id="CHEBI:15378"/>
        <dbReference type="ChEBI" id="CHEBI:57453"/>
        <dbReference type="ChEBI" id="CHEBI:143788"/>
        <dbReference type="ChEBI" id="CHEBI:147286"/>
        <dbReference type="ChEBI" id="CHEBI:195366"/>
        <dbReference type="EC" id="2.1.2.2"/>
    </reaction>
</comment>
<feature type="binding site" evidence="4">
    <location>
        <begin position="90"/>
        <end position="93"/>
    </location>
    <ligand>
        <name>(6R)-10-formyltetrahydrofolate</name>
        <dbReference type="ChEBI" id="CHEBI:195366"/>
    </ligand>
</feature>
<keyword evidence="3 4" id="KW-0658">Purine biosynthesis</keyword>
<dbReference type="Proteomes" id="UP000277864">
    <property type="component" value="Unassembled WGS sequence"/>
</dbReference>
<dbReference type="GO" id="GO:0005829">
    <property type="term" value="C:cytosol"/>
    <property type="evidence" value="ECO:0007669"/>
    <property type="project" value="TreeGrafter"/>
</dbReference>
<dbReference type="EC" id="2.1.2.2" evidence="4"/>
<feature type="active site" description="Proton donor" evidence="4">
    <location>
        <position position="109"/>
    </location>
</feature>
<dbReference type="AlphaFoldDB" id="A0A429Z7G2"/>
<feature type="binding site" evidence="4">
    <location>
        <position position="65"/>
    </location>
    <ligand>
        <name>(6R)-10-formyltetrahydrofolate</name>
        <dbReference type="ChEBI" id="CHEBI:195366"/>
    </ligand>
</feature>
<dbReference type="EMBL" id="PXZH01000001">
    <property type="protein sequence ID" value="RST89614.1"/>
    <property type="molecule type" value="Genomic_DNA"/>
</dbReference>
<feature type="domain" description="Formyl transferase N-terminal" evidence="5">
    <location>
        <begin position="1"/>
        <end position="182"/>
    </location>
</feature>
<dbReference type="PANTHER" id="PTHR43369">
    <property type="entry name" value="PHOSPHORIBOSYLGLYCINAMIDE FORMYLTRANSFERASE"/>
    <property type="match status" value="1"/>
</dbReference>